<dbReference type="PANTHER" id="PTHR11595">
    <property type="entry name" value="EF-HAND AND COILED-COIL DOMAIN-CONTAINING FAMILY MEMBER"/>
    <property type="match status" value="1"/>
</dbReference>
<evidence type="ECO:0000256" key="2">
    <source>
        <dbReference type="ARBA" id="ARBA00022768"/>
    </source>
</evidence>
<evidence type="ECO:0000259" key="7">
    <source>
        <dbReference type="SMART" id="SM01182"/>
    </source>
</evidence>
<dbReference type="SMART" id="SM00888">
    <property type="entry name" value="EF1_GNE"/>
    <property type="match status" value="1"/>
</dbReference>
<dbReference type="PROSITE" id="PS00825">
    <property type="entry name" value="EF1BD_2"/>
    <property type="match status" value="1"/>
</dbReference>
<reference evidence="9" key="2">
    <citation type="submission" date="2015-08" db="UniProtKB">
        <authorList>
            <consortium name="WormBaseParasite"/>
        </authorList>
    </citation>
    <scope>IDENTIFICATION</scope>
</reference>
<dbReference type="InterPro" id="IPR001326">
    <property type="entry name" value="Transl_elong_EF1B_B/D_CS"/>
</dbReference>
<proteinExistence type="inferred from homology"/>
<dbReference type="FunFam" id="3.30.70.60:FF:000001">
    <property type="entry name" value="Elongation factor 1-beta 1 like"/>
    <property type="match status" value="1"/>
</dbReference>
<dbReference type="Pfam" id="PF00736">
    <property type="entry name" value="EF1_GNE"/>
    <property type="match status" value="1"/>
</dbReference>
<feature type="compositionally biased region" description="Acidic residues" evidence="5">
    <location>
        <begin position="89"/>
        <end position="105"/>
    </location>
</feature>
<dbReference type="InterPro" id="IPR014717">
    <property type="entry name" value="Transl_elong_EF1B/ribsomal_bS6"/>
</dbReference>
<dbReference type="InterPro" id="IPR049720">
    <property type="entry name" value="EF1B_bsu/dsu"/>
</dbReference>
<dbReference type="GO" id="GO:0005085">
    <property type="term" value="F:guanyl-nucleotide exchange factor activity"/>
    <property type="evidence" value="ECO:0007669"/>
    <property type="project" value="TreeGrafter"/>
</dbReference>
<sequence>MSVEALLSEVTPFFYNTLALKAGVATNVSKPCSSGNSTEDIKAVKASQEKLAVEIQEIKSLIQKLSLGGVCPSTSKGPEKLEEKKEAAKDDEDFDLFDSDDEDEDEAKKKITEERLKAYHAKKSTKPGPIAKSSVILDIKPWDDTTDLVKMEENVKSIEKDGLVWGGCKQIPLAYGIKKLQIICVIEDLKVSVDDLIEQITTDFDEYVQSVDIAAFNKI</sequence>
<dbReference type="Gene3D" id="3.30.70.60">
    <property type="match status" value="1"/>
</dbReference>
<name>A0A0K0FLP2_STRVS</name>
<feature type="domain" description="Translation elongation factor EF1B beta/delta subunit guanine nucleotide exchange" evidence="6">
    <location>
        <begin position="132"/>
        <end position="219"/>
    </location>
</feature>
<accession>A0A0K0FLP2</accession>
<dbReference type="CDD" id="cd00292">
    <property type="entry name" value="EF1B"/>
    <property type="match status" value="1"/>
</dbReference>
<dbReference type="AlphaFoldDB" id="A0A0K0FLP2"/>
<protein>
    <submittedName>
        <fullName evidence="9">Elongation factor 1-beta (inferred by orthology to a human protein)</fullName>
    </submittedName>
</protein>
<dbReference type="PANTHER" id="PTHR11595:SF21">
    <property type="entry name" value="ELONGATION FACTOR 1-BETA"/>
    <property type="match status" value="1"/>
</dbReference>
<comment type="similarity">
    <text evidence="1 4">Belongs to the EF-1-beta/EF-1-delta family.</text>
</comment>
<dbReference type="GO" id="GO:0003746">
    <property type="term" value="F:translation elongation factor activity"/>
    <property type="evidence" value="ECO:0007669"/>
    <property type="project" value="UniProtKB-KW"/>
</dbReference>
<evidence type="ECO:0000256" key="4">
    <source>
        <dbReference type="RuleBase" id="RU003791"/>
    </source>
</evidence>
<evidence type="ECO:0000256" key="1">
    <source>
        <dbReference type="ARBA" id="ARBA00007411"/>
    </source>
</evidence>
<evidence type="ECO:0000256" key="5">
    <source>
        <dbReference type="SAM" id="MobiDB-lite"/>
    </source>
</evidence>
<feature type="domain" description="Elongation factor 1 beta central acidic region eukaryote" evidence="7">
    <location>
        <begin position="96"/>
        <end position="123"/>
    </location>
</feature>
<dbReference type="GO" id="GO:0005829">
    <property type="term" value="C:cytosol"/>
    <property type="evidence" value="ECO:0007669"/>
    <property type="project" value="TreeGrafter"/>
</dbReference>
<dbReference type="SUPFAM" id="SSF54984">
    <property type="entry name" value="eEF-1beta-like"/>
    <property type="match status" value="1"/>
</dbReference>
<dbReference type="InterPro" id="IPR036219">
    <property type="entry name" value="eEF-1beta-like_sf"/>
</dbReference>
<evidence type="ECO:0000259" key="6">
    <source>
        <dbReference type="SMART" id="SM00888"/>
    </source>
</evidence>
<dbReference type="STRING" id="75913.A0A0K0FLP2"/>
<keyword evidence="2 4" id="KW-0251">Elongation factor</keyword>
<organism evidence="8 9">
    <name type="scientific">Strongyloides venezuelensis</name>
    <name type="common">Threadworm</name>
    <dbReference type="NCBI Taxonomy" id="75913"/>
    <lineage>
        <taxon>Eukaryota</taxon>
        <taxon>Metazoa</taxon>
        <taxon>Ecdysozoa</taxon>
        <taxon>Nematoda</taxon>
        <taxon>Chromadorea</taxon>
        <taxon>Rhabditida</taxon>
        <taxon>Tylenchina</taxon>
        <taxon>Panagrolaimomorpha</taxon>
        <taxon>Strongyloidoidea</taxon>
        <taxon>Strongyloididae</taxon>
        <taxon>Strongyloides</taxon>
    </lineage>
</organism>
<evidence type="ECO:0000313" key="8">
    <source>
        <dbReference type="Proteomes" id="UP000035680"/>
    </source>
</evidence>
<feature type="region of interest" description="Disordered" evidence="5">
    <location>
        <begin position="73"/>
        <end position="107"/>
    </location>
</feature>
<keyword evidence="8" id="KW-1185">Reference proteome</keyword>
<keyword evidence="3 4" id="KW-0648">Protein biosynthesis</keyword>
<dbReference type="GO" id="GO:0005853">
    <property type="term" value="C:eukaryotic translation elongation factor 1 complex"/>
    <property type="evidence" value="ECO:0007669"/>
    <property type="project" value="InterPro"/>
</dbReference>
<dbReference type="InterPro" id="IPR014038">
    <property type="entry name" value="EF1B_bsu/dsu_GNE"/>
</dbReference>
<evidence type="ECO:0000313" key="9">
    <source>
        <dbReference type="WBParaSite" id="SVE_0995800.1"/>
    </source>
</evidence>
<dbReference type="SMART" id="SM01182">
    <property type="entry name" value="EF-1_beta_acid"/>
    <property type="match status" value="1"/>
</dbReference>
<dbReference type="Proteomes" id="UP000035680">
    <property type="component" value="Unassembled WGS sequence"/>
</dbReference>
<dbReference type="Pfam" id="PF10587">
    <property type="entry name" value="EF-1_beta_acid"/>
    <property type="match status" value="1"/>
</dbReference>
<feature type="compositionally biased region" description="Basic and acidic residues" evidence="5">
    <location>
        <begin position="77"/>
        <end position="88"/>
    </location>
</feature>
<dbReference type="InterPro" id="IPR018940">
    <property type="entry name" value="EF-1_beta_acid_region_euk"/>
</dbReference>
<evidence type="ECO:0000256" key="3">
    <source>
        <dbReference type="ARBA" id="ARBA00022917"/>
    </source>
</evidence>
<dbReference type="WBParaSite" id="SVE_0995800.1">
    <property type="protein sequence ID" value="SVE_0995800.1"/>
    <property type="gene ID" value="SVE_0995800"/>
</dbReference>
<reference evidence="8" key="1">
    <citation type="submission" date="2014-07" db="EMBL/GenBank/DDBJ databases">
        <authorList>
            <person name="Martin A.A"/>
            <person name="De Silva N."/>
        </authorList>
    </citation>
    <scope>NUCLEOTIDE SEQUENCE</scope>
</reference>